<gene>
    <name evidence="1" type="ORF">LWI29_001650</name>
</gene>
<accession>A0AA39RNR1</accession>
<evidence type="ECO:0000313" key="1">
    <source>
        <dbReference type="EMBL" id="KAK0577876.1"/>
    </source>
</evidence>
<dbReference type="AlphaFoldDB" id="A0AA39RNR1"/>
<keyword evidence="2" id="KW-1185">Reference proteome</keyword>
<sequence length="326" mass="35222">MKIKSRESNGFYAGESNRSIPLAEPELLPIPSAAPELPPIPVPELLPIPPVAPELPPIPAPELLSIPPATLELPQVNLDLGLVEVCPLAGDPIQGITGSSNKGGALVSNNKEVEISSGEVGGSANACVSSDSRGIREDMVKATVAAERDHVERQRNLFGSEPIRCDVQFEGSKPIDGRGMQSGSEEEDLFCSIDSAGTKDQMEKNVDVERAKMDDWVPTTIEKEKEVAATRLSKKKAVDSVEEDASTVITQVQVGLSVEELSTYTICHEQVSRKRGRREVEDEVTKTLEIGTALGFDFIGVEDEVMEAIVRREENDAIDFEALNGH</sequence>
<name>A0AA39RNR1_ACESA</name>
<organism evidence="1 2">
    <name type="scientific">Acer saccharum</name>
    <name type="common">Sugar maple</name>
    <dbReference type="NCBI Taxonomy" id="4024"/>
    <lineage>
        <taxon>Eukaryota</taxon>
        <taxon>Viridiplantae</taxon>
        <taxon>Streptophyta</taxon>
        <taxon>Embryophyta</taxon>
        <taxon>Tracheophyta</taxon>
        <taxon>Spermatophyta</taxon>
        <taxon>Magnoliopsida</taxon>
        <taxon>eudicotyledons</taxon>
        <taxon>Gunneridae</taxon>
        <taxon>Pentapetalae</taxon>
        <taxon>rosids</taxon>
        <taxon>malvids</taxon>
        <taxon>Sapindales</taxon>
        <taxon>Sapindaceae</taxon>
        <taxon>Hippocastanoideae</taxon>
        <taxon>Acereae</taxon>
        <taxon>Acer</taxon>
    </lineage>
</organism>
<reference evidence="1" key="2">
    <citation type="submission" date="2023-06" db="EMBL/GenBank/DDBJ databases">
        <authorList>
            <person name="Swenson N.G."/>
            <person name="Wegrzyn J.L."/>
            <person name="Mcevoy S.L."/>
        </authorList>
    </citation>
    <scope>NUCLEOTIDE SEQUENCE</scope>
    <source>
        <strain evidence="1">NS2018</strain>
        <tissue evidence="1">Leaf</tissue>
    </source>
</reference>
<dbReference type="Proteomes" id="UP001168877">
    <property type="component" value="Unassembled WGS sequence"/>
</dbReference>
<reference evidence="1" key="1">
    <citation type="journal article" date="2022" name="Plant J.">
        <title>Strategies of tolerance reflected in two North American maple genomes.</title>
        <authorList>
            <person name="McEvoy S.L."/>
            <person name="Sezen U.U."/>
            <person name="Trouern-Trend A."/>
            <person name="McMahon S.M."/>
            <person name="Schaberg P.G."/>
            <person name="Yang J."/>
            <person name="Wegrzyn J.L."/>
            <person name="Swenson N.G."/>
        </authorList>
    </citation>
    <scope>NUCLEOTIDE SEQUENCE</scope>
    <source>
        <strain evidence="1">NS2018</strain>
    </source>
</reference>
<proteinExistence type="predicted"/>
<dbReference type="EMBL" id="JAUESC010000385">
    <property type="protein sequence ID" value="KAK0577876.1"/>
    <property type="molecule type" value="Genomic_DNA"/>
</dbReference>
<comment type="caution">
    <text evidence="1">The sequence shown here is derived from an EMBL/GenBank/DDBJ whole genome shotgun (WGS) entry which is preliminary data.</text>
</comment>
<protein>
    <submittedName>
        <fullName evidence="1">Uncharacterized protein</fullName>
    </submittedName>
</protein>
<evidence type="ECO:0000313" key="2">
    <source>
        <dbReference type="Proteomes" id="UP001168877"/>
    </source>
</evidence>